<dbReference type="CDD" id="cd00067">
    <property type="entry name" value="GAL4"/>
    <property type="match status" value="1"/>
</dbReference>
<dbReference type="SMART" id="SM00066">
    <property type="entry name" value="GAL4"/>
    <property type="match status" value="1"/>
</dbReference>
<organism evidence="5">
    <name type="scientific">Lichtheimia ramosa</name>
    <dbReference type="NCBI Taxonomy" id="688394"/>
    <lineage>
        <taxon>Eukaryota</taxon>
        <taxon>Fungi</taxon>
        <taxon>Fungi incertae sedis</taxon>
        <taxon>Mucoromycota</taxon>
        <taxon>Mucoromycotina</taxon>
        <taxon>Mucoromycetes</taxon>
        <taxon>Mucorales</taxon>
        <taxon>Lichtheimiaceae</taxon>
        <taxon>Lichtheimia</taxon>
    </lineage>
</organism>
<feature type="compositionally biased region" description="Basic residues" evidence="3">
    <location>
        <begin position="150"/>
        <end position="164"/>
    </location>
</feature>
<feature type="compositionally biased region" description="Low complexity" evidence="3">
    <location>
        <begin position="85"/>
        <end position="101"/>
    </location>
</feature>
<feature type="compositionally biased region" description="Low complexity" evidence="3">
    <location>
        <begin position="404"/>
        <end position="419"/>
    </location>
</feature>
<accession>A0A077WE59</accession>
<evidence type="ECO:0000259" key="4">
    <source>
        <dbReference type="PROSITE" id="PS50048"/>
    </source>
</evidence>
<dbReference type="PANTHER" id="PTHR47659">
    <property type="entry name" value="ZN(II)2CYS6 TRANSCRIPTION FACTOR (EUROFUNG)-RELATED"/>
    <property type="match status" value="1"/>
</dbReference>
<keyword evidence="2" id="KW-0539">Nucleus</keyword>
<feature type="region of interest" description="Disordered" evidence="3">
    <location>
        <begin position="243"/>
        <end position="278"/>
    </location>
</feature>
<feature type="region of interest" description="Disordered" evidence="3">
    <location>
        <begin position="291"/>
        <end position="419"/>
    </location>
</feature>
<dbReference type="EMBL" id="LK023316">
    <property type="protein sequence ID" value="CDS05398.1"/>
    <property type="molecule type" value="Genomic_DNA"/>
</dbReference>
<dbReference type="PANTHER" id="PTHR47659:SF7">
    <property type="entry name" value="FUNGAL TRANSCRIPTIONAL REGULATORY PROTEIN, N-TERMINAL DOMAIN-CONTAINING PROTEIN"/>
    <property type="match status" value="1"/>
</dbReference>
<feature type="domain" description="Zn(2)-C6 fungal-type" evidence="4">
    <location>
        <begin position="114"/>
        <end position="145"/>
    </location>
</feature>
<name>A0A077WE59_9FUNG</name>
<sequence length="419" mass="46224">MKPTLTATTFSFSTFSCRYSFASPLQTTNKQASFDTNNVLDRSRSMQSMPYYQSGYQAPTSYSNNGSPVPASVMNTGAPPPMMPPTMSHPSMPEAANAAPAPQQPPKRKQVKNACTNCQKACKKCDDARPCPRCIKYGIADTCVNSVRKERKKGIKRGPYKRRQKDGSSSSSRKGDEQLVNQQAATNPYAAMRPGTLPFGYPGTLNQYGQPTYDPYSSYAATAYHKDMPYVVNPMYSSMGYPVMMSGSSSDPNQQQHPGQQHGQQQQQQQQQQSPVPTQYTMMHPQASRYGEHVMHSPQSQSPTAAHMYYQQQQPSQHQQQSRLSPQLPEIKQDPHQQQQQQHDSSQYMKPQPMTPVPSASNSSITSTPPPHGDSNAGGVATTATGEDESKYERLSQLCSAALHSDSSQQNHSPQPSQQ</sequence>
<feature type="compositionally biased region" description="Polar residues" evidence="3">
    <location>
        <begin position="358"/>
        <end position="367"/>
    </location>
</feature>
<feature type="region of interest" description="Disordered" evidence="3">
    <location>
        <begin position="67"/>
        <end position="109"/>
    </location>
</feature>
<feature type="region of interest" description="Disordered" evidence="3">
    <location>
        <begin position="150"/>
        <end position="180"/>
    </location>
</feature>
<feature type="compositionally biased region" description="Low complexity" evidence="3">
    <location>
        <begin position="311"/>
        <end position="329"/>
    </location>
</feature>
<feature type="compositionally biased region" description="Low complexity" evidence="3">
    <location>
        <begin position="254"/>
        <end position="273"/>
    </location>
</feature>
<proteinExistence type="predicted"/>
<dbReference type="GO" id="GO:0008270">
    <property type="term" value="F:zinc ion binding"/>
    <property type="evidence" value="ECO:0007669"/>
    <property type="project" value="InterPro"/>
</dbReference>
<protein>
    <recommendedName>
        <fullName evidence="4">Zn(2)-C6 fungal-type domain-containing protein</fullName>
    </recommendedName>
</protein>
<keyword evidence="1" id="KW-0479">Metal-binding</keyword>
<dbReference type="AlphaFoldDB" id="A0A077WE59"/>
<evidence type="ECO:0000313" key="5">
    <source>
        <dbReference type="EMBL" id="CDS05398.1"/>
    </source>
</evidence>
<gene>
    <name evidence="5" type="ORF">LRAMOSA07926</name>
</gene>
<dbReference type="SUPFAM" id="SSF57701">
    <property type="entry name" value="Zn2/Cys6 DNA-binding domain"/>
    <property type="match status" value="1"/>
</dbReference>
<dbReference type="GO" id="GO:0000981">
    <property type="term" value="F:DNA-binding transcription factor activity, RNA polymerase II-specific"/>
    <property type="evidence" value="ECO:0007669"/>
    <property type="project" value="InterPro"/>
</dbReference>
<dbReference type="OrthoDB" id="5575144at2759"/>
<dbReference type="PROSITE" id="PS51257">
    <property type="entry name" value="PROKAR_LIPOPROTEIN"/>
    <property type="match status" value="1"/>
</dbReference>
<dbReference type="InterPro" id="IPR001138">
    <property type="entry name" value="Zn2Cys6_DnaBD"/>
</dbReference>
<dbReference type="InterPro" id="IPR036864">
    <property type="entry name" value="Zn2-C6_fun-type_DNA-bd_sf"/>
</dbReference>
<evidence type="ECO:0000256" key="2">
    <source>
        <dbReference type="ARBA" id="ARBA00023242"/>
    </source>
</evidence>
<dbReference type="PROSITE" id="PS50048">
    <property type="entry name" value="ZN2_CY6_FUNGAL_2"/>
    <property type="match status" value="1"/>
</dbReference>
<dbReference type="InterPro" id="IPR050335">
    <property type="entry name" value="ERT1_acuK_gluconeogen_tf"/>
</dbReference>
<feature type="compositionally biased region" description="Low complexity" evidence="3">
    <location>
        <begin position="336"/>
        <end position="347"/>
    </location>
</feature>
<evidence type="ECO:0000256" key="1">
    <source>
        <dbReference type="ARBA" id="ARBA00022723"/>
    </source>
</evidence>
<evidence type="ECO:0000256" key="3">
    <source>
        <dbReference type="SAM" id="MobiDB-lite"/>
    </source>
</evidence>
<reference evidence="5" key="1">
    <citation type="journal article" date="2014" name="Genome Announc.">
        <title>De novo whole-genome sequence and genome annotation of Lichtheimia ramosa.</title>
        <authorList>
            <person name="Linde J."/>
            <person name="Schwartze V."/>
            <person name="Binder U."/>
            <person name="Lass-Florl C."/>
            <person name="Voigt K."/>
            <person name="Horn F."/>
        </authorList>
    </citation>
    <scope>NUCLEOTIDE SEQUENCE</scope>
    <source>
        <strain evidence="5">JMRC FSU:6197</strain>
    </source>
</reference>